<name>A0ABX9HET2_9ACTN</name>
<dbReference type="EMBL" id="PPTT01000048">
    <property type="protein sequence ID" value="RDB63661.1"/>
    <property type="molecule type" value="Genomic_DNA"/>
</dbReference>
<dbReference type="InterPro" id="IPR021254">
    <property type="entry name" value="DUF2806"/>
</dbReference>
<evidence type="ECO:0008006" key="3">
    <source>
        <dbReference type="Google" id="ProtNLM"/>
    </source>
</evidence>
<reference evidence="1 2" key="1">
    <citation type="journal article" date="2018" name="Elife">
        <title>Discovery and characterization of a prevalent human gut bacterial enzyme sufficient for the inactivation of a family of plant toxins.</title>
        <authorList>
            <person name="Koppel N."/>
            <person name="Bisanz J.E."/>
            <person name="Pandelia M.E."/>
            <person name="Turnbaugh P.J."/>
            <person name="Balskus E.P."/>
        </authorList>
    </citation>
    <scope>NUCLEOTIDE SEQUENCE [LARGE SCALE GENOMIC DNA]</scope>
    <source>
        <strain evidence="1 2">DSM 16107</strain>
    </source>
</reference>
<dbReference type="Pfam" id="PF10987">
    <property type="entry name" value="DUF2806"/>
    <property type="match status" value="1"/>
</dbReference>
<proteinExistence type="predicted"/>
<dbReference type="Proteomes" id="UP000253817">
    <property type="component" value="Unassembled WGS sequence"/>
</dbReference>
<gene>
    <name evidence="1" type="ORF">C1876_16820</name>
</gene>
<evidence type="ECO:0000313" key="2">
    <source>
        <dbReference type="Proteomes" id="UP000253817"/>
    </source>
</evidence>
<organism evidence="1 2">
    <name type="scientific">Eggerthella sinensis</name>
    <dbReference type="NCBI Taxonomy" id="242230"/>
    <lineage>
        <taxon>Bacteria</taxon>
        <taxon>Bacillati</taxon>
        <taxon>Actinomycetota</taxon>
        <taxon>Coriobacteriia</taxon>
        <taxon>Eggerthellales</taxon>
        <taxon>Eggerthellaceae</taxon>
        <taxon>Eggerthella</taxon>
    </lineage>
</organism>
<comment type="caution">
    <text evidence="1">The sequence shown here is derived from an EMBL/GenBank/DDBJ whole genome shotgun (WGS) entry which is preliminary data.</text>
</comment>
<protein>
    <recommendedName>
        <fullName evidence="3">DUF2806 domain-containing protein</fullName>
    </recommendedName>
</protein>
<sequence length="303" mass="33233">MGVLMLDPEINGIKGEFHYHAPDNQYSKKGIIRKIREAIDPEAAEMIYSKRDRAFFGSLKEIADDLVSMGTPPQYALCQAYEIKRGADRLTNVAATMRYAEDSLEEDKEYSLPSDRFNGHWLPAAEKATEDYMRETLGKILAGEMEHEGSFSNRTIAIVDAMSMKEVEIFKKLCANALGTFLIGNEVNAPASCLVMDEGTTDSFNGGSVSLGELNTIDSIGLIASGSHRVVHIPVGTSMMMYGSSRLLLSNTTETVIDIDMPGFMFTDSGMELSTLFEFACGDELKSSLIGHFETSGISVKDI</sequence>
<keyword evidence="2" id="KW-1185">Reference proteome</keyword>
<accession>A0ABX9HET2</accession>
<evidence type="ECO:0000313" key="1">
    <source>
        <dbReference type="EMBL" id="RDB63661.1"/>
    </source>
</evidence>